<dbReference type="Proteomes" id="UP000680865">
    <property type="component" value="Unassembled WGS sequence"/>
</dbReference>
<evidence type="ECO:0000256" key="2">
    <source>
        <dbReference type="ARBA" id="ARBA00023172"/>
    </source>
</evidence>
<evidence type="ECO:0008006" key="9">
    <source>
        <dbReference type="Google" id="ProtNLM"/>
    </source>
</evidence>
<evidence type="ECO:0000256" key="4">
    <source>
        <dbReference type="SAM" id="MobiDB-lite"/>
    </source>
</evidence>
<feature type="region of interest" description="Disordered" evidence="4">
    <location>
        <begin position="1"/>
        <end position="20"/>
    </location>
</feature>
<reference evidence="7" key="1">
    <citation type="submission" date="2021-03" db="EMBL/GenBank/DDBJ databases">
        <title>Whole genome shotgun sequence of Actinoplanes consettensis NBRC 14913.</title>
        <authorList>
            <person name="Komaki H."/>
            <person name="Tamura T."/>
        </authorList>
    </citation>
    <scope>NUCLEOTIDE SEQUENCE</scope>
    <source>
        <strain evidence="7">NBRC 14913</strain>
    </source>
</reference>
<dbReference type="InterPro" id="IPR010998">
    <property type="entry name" value="Integrase_recombinase_N"/>
</dbReference>
<dbReference type="GO" id="GO:0006310">
    <property type="term" value="P:DNA recombination"/>
    <property type="evidence" value="ECO:0007669"/>
    <property type="project" value="UniProtKB-KW"/>
</dbReference>
<dbReference type="InterPro" id="IPR011010">
    <property type="entry name" value="DNA_brk_join_enz"/>
</dbReference>
<dbReference type="SUPFAM" id="SSF47823">
    <property type="entry name" value="lambda integrase-like, N-terminal domain"/>
    <property type="match status" value="1"/>
</dbReference>
<evidence type="ECO:0000313" key="8">
    <source>
        <dbReference type="Proteomes" id="UP000680865"/>
    </source>
</evidence>
<dbReference type="PROSITE" id="PS51898">
    <property type="entry name" value="TYR_RECOMBINASE"/>
    <property type="match status" value="1"/>
</dbReference>
<protein>
    <recommendedName>
        <fullName evidence="9">Integrase</fullName>
    </recommendedName>
</protein>
<keyword evidence="1 3" id="KW-0238">DNA-binding</keyword>
<comment type="caution">
    <text evidence="7">The sequence shown here is derived from an EMBL/GenBank/DDBJ whole genome shotgun (WGS) entry which is preliminary data.</text>
</comment>
<accession>A0A919VP06</accession>
<dbReference type="EMBL" id="BOQP01000008">
    <property type="protein sequence ID" value="GIM70662.1"/>
    <property type="molecule type" value="Genomic_DNA"/>
</dbReference>
<dbReference type="InterPro" id="IPR013762">
    <property type="entry name" value="Integrase-like_cat_sf"/>
</dbReference>
<keyword evidence="2" id="KW-0233">DNA recombination</keyword>
<dbReference type="GO" id="GO:0015074">
    <property type="term" value="P:DNA integration"/>
    <property type="evidence" value="ECO:0007669"/>
    <property type="project" value="InterPro"/>
</dbReference>
<dbReference type="InterPro" id="IPR002104">
    <property type="entry name" value="Integrase_catalytic"/>
</dbReference>
<evidence type="ECO:0000259" key="5">
    <source>
        <dbReference type="PROSITE" id="PS51898"/>
    </source>
</evidence>
<evidence type="ECO:0000256" key="3">
    <source>
        <dbReference type="PROSITE-ProRule" id="PRU01248"/>
    </source>
</evidence>
<sequence>MARLIPVIENPGEPDTSDPHVPVLPDDFEAGAVELSANTRDRLRRAMPESTRRAYTGDLRRFLSWSADRKLLAATVFTDDERLADGMQHLLERHGDLHVIVTEYVSALADLGRAPATVERALAAITTAHRAAGAGGLRTDGPRQVLRSYRRDRASTGAGVRVRKTAPVTIAALPAMTDALDRNSLVGIRDTALLILGFALGARRSELAALDITDLTFTAEGVQVEVRTSKTDRDSHGRTAALPYWGARSFQRKSNAKDLALNLGLTGP</sequence>
<evidence type="ECO:0000259" key="6">
    <source>
        <dbReference type="PROSITE" id="PS51900"/>
    </source>
</evidence>
<dbReference type="AlphaFoldDB" id="A0A919VP06"/>
<organism evidence="7 8">
    <name type="scientific">Winogradskya consettensis</name>
    <dbReference type="NCBI Taxonomy" id="113560"/>
    <lineage>
        <taxon>Bacteria</taxon>
        <taxon>Bacillati</taxon>
        <taxon>Actinomycetota</taxon>
        <taxon>Actinomycetes</taxon>
        <taxon>Micromonosporales</taxon>
        <taxon>Micromonosporaceae</taxon>
        <taxon>Winogradskya</taxon>
    </lineage>
</organism>
<evidence type="ECO:0000313" key="7">
    <source>
        <dbReference type="EMBL" id="GIM70662.1"/>
    </source>
</evidence>
<dbReference type="Gene3D" id="1.10.150.130">
    <property type="match status" value="1"/>
</dbReference>
<name>A0A919VP06_9ACTN</name>
<feature type="domain" description="Tyr recombinase" evidence="5">
    <location>
        <begin position="163"/>
        <end position="268"/>
    </location>
</feature>
<gene>
    <name evidence="7" type="ORF">Aco04nite_21460</name>
</gene>
<evidence type="ECO:0000256" key="1">
    <source>
        <dbReference type="ARBA" id="ARBA00023125"/>
    </source>
</evidence>
<feature type="domain" description="Core-binding (CB)" evidence="6">
    <location>
        <begin position="33"/>
        <end position="133"/>
    </location>
</feature>
<dbReference type="Gene3D" id="1.10.443.10">
    <property type="entry name" value="Intergrase catalytic core"/>
    <property type="match status" value="1"/>
</dbReference>
<dbReference type="SUPFAM" id="SSF56349">
    <property type="entry name" value="DNA breaking-rejoining enzymes"/>
    <property type="match status" value="1"/>
</dbReference>
<dbReference type="InterPro" id="IPR044068">
    <property type="entry name" value="CB"/>
</dbReference>
<dbReference type="GO" id="GO:0003677">
    <property type="term" value="F:DNA binding"/>
    <property type="evidence" value="ECO:0007669"/>
    <property type="project" value="UniProtKB-UniRule"/>
</dbReference>
<dbReference type="PROSITE" id="PS51900">
    <property type="entry name" value="CB"/>
    <property type="match status" value="1"/>
</dbReference>
<keyword evidence="8" id="KW-1185">Reference proteome</keyword>
<proteinExistence type="predicted"/>